<evidence type="ECO:0000313" key="7">
    <source>
        <dbReference type="Proteomes" id="UP001296104"/>
    </source>
</evidence>
<dbReference type="SUPFAM" id="SSF57850">
    <property type="entry name" value="RING/U-box"/>
    <property type="match status" value="1"/>
</dbReference>
<comment type="caution">
    <text evidence="6">The sequence shown here is derived from an EMBL/GenBank/DDBJ whole genome shotgun (WGS) entry which is preliminary data.</text>
</comment>
<feature type="zinc finger region" description="C3H1-type" evidence="4">
    <location>
        <begin position="47"/>
        <end position="74"/>
    </location>
</feature>
<evidence type="ECO:0000259" key="5">
    <source>
        <dbReference type="PROSITE" id="PS50103"/>
    </source>
</evidence>
<feature type="zinc finger region" description="C3H1-type" evidence="4">
    <location>
        <begin position="1"/>
        <end position="27"/>
    </location>
</feature>
<dbReference type="Pfam" id="PF00642">
    <property type="entry name" value="zf-CCCH"/>
    <property type="match status" value="2"/>
</dbReference>
<feature type="domain" description="C3H1-type" evidence="5">
    <location>
        <begin position="47"/>
        <end position="74"/>
    </location>
</feature>
<keyword evidence="3 4" id="KW-0862">Zinc</keyword>
<keyword evidence="2 4" id="KW-0863">Zinc-finger</keyword>
<dbReference type="InterPro" id="IPR045072">
    <property type="entry name" value="MKRN-like"/>
</dbReference>
<evidence type="ECO:0000256" key="2">
    <source>
        <dbReference type="ARBA" id="ARBA00022771"/>
    </source>
</evidence>
<accession>A0AAI9E7F9</accession>
<dbReference type="Gene3D" id="4.10.1000.10">
    <property type="entry name" value="Zinc finger, CCCH-type"/>
    <property type="match status" value="1"/>
</dbReference>
<organism evidence="6 7">
    <name type="scientific">Lecanosticta acicola</name>
    <dbReference type="NCBI Taxonomy" id="111012"/>
    <lineage>
        <taxon>Eukaryota</taxon>
        <taxon>Fungi</taxon>
        <taxon>Dikarya</taxon>
        <taxon>Ascomycota</taxon>
        <taxon>Pezizomycotina</taxon>
        <taxon>Dothideomycetes</taxon>
        <taxon>Dothideomycetidae</taxon>
        <taxon>Mycosphaerellales</taxon>
        <taxon>Mycosphaerellaceae</taxon>
        <taxon>Lecanosticta</taxon>
    </lineage>
</organism>
<gene>
    <name evidence="6" type="ORF">LECACI_7A002914</name>
</gene>
<evidence type="ECO:0000313" key="6">
    <source>
        <dbReference type="EMBL" id="CAK3929876.1"/>
    </source>
</evidence>
<dbReference type="InterPro" id="IPR035979">
    <property type="entry name" value="RBD_domain_sf"/>
</dbReference>
<keyword evidence="1 4" id="KW-0479">Metal-binding</keyword>
<evidence type="ECO:0000256" key="4">
    <source>
        <dbReference type="PROSITE-ProRule" id="PRU00723"/>
    </source>
</evidence>
<proteinExistence type="predicted"/>
<dbReference type="EMBL" id="CAVMBE010000013">
    <property type="protein sequence ID" value="CAK3929876.1"/>
    <property type="molecule type" value="Genomic_DNA"/>
</dbReference>
<dbReference type="InterPro" id="IPR036855">
    <property type="entry name" value="Znf_CCCH_sf"/>
</dbReference>
<dbReference type="InterPro" id="IPR000571">
    <property type="entry name" value="Znf_CCCH"/>
</dbReference>
<name>A0AAI9E7F9_9PEZI</name>
<dbReference type="GO" id="GO:0000209">
    <property type="term" value="P:protein polyubiquitination"/>
    <property type="evidence" value="ECO:0007669"/>
    <property type="project" value="InterPro"/>
</dbReference>
<keyword evidence="7" id="KW-1185">Reference proteome</keyword>
<dbReference type="PANTHER" id="PTHR11224:SF10">
    <property type="entry name" value="IP09428P-RELATED"/>
    <property type="match status" value="1"/>
</dbReference>
<protein>
    <submittedName>
        <fullName evidence="6">Ariadne ring</fullName>
    </submittedName>
</protein>
<dbReference type="AlphaFoldDB" id="A0AAI9E7F9"/>
<dbReference type="SUPFAM" id="SSF54928">
    <property type="entry name" value="RNA-binding domain, RBD"/>
    <property type="match status" value="1"/>
</dbReference>
<dbReference type="InterPro" id="IPR013083">
    <property type="entry name" value="Znf_RING/FYVE/PHD"/>
</dbReference>
<dbReference type="Proteomes" id="UP001296104">
    <property type="component" value="Unassembled WGS sequence"/>
</dbReference>
<dbReference type="InterPro" id="IPR018957">
    <property type="entry name" value="Znf_C3HC4_RING-type"/>
</dbReference>
<feature type="domain" description="C3H1-type" evidence="5">
    <location>
        <begin position="1"/>
        <end position="27"/>
    </location>
</feature>
<dbReference type="Pfam" id="PF00097">
    <property type="entry name" value="zf-C3HC4"/>
    <property type="match status" value="1"/>
</dbReference>
<reference evidence="6" key="1">
    <citation type="submission" date="2023-11" db="EMBL/GenBank/DDBJ databases">
        <authorList>
            <person name="Alioto T."/>
            <person name="Alioto T."/>
            <person name="Gomez Garrido J."/>
        </authorList>
    </citation>
    <scope>NUCLEOTIDE SEQUENCE</scope>
</reference>
<dbReference type="GO" id="GO:0008270">
    <property type="term" value="F:zinc ion binding"/>
    <property type="evidence" value="ECO:0007669"/>
    <property type="project" value="UniProtKB-KW"/>
</dbReference>
<sequence length="667" mass="73157">MRRRPCIFFQKGSCRNGENCHFAHAILASQPPANPSAASTESPAPDLRSLATCMFFLRGTCAKGGECPYDHPTTAEPGQPQPDSDDDNFRRVIHGALVQFEDGGAVSDVSIPSELSTARVQGLSSTSSTNSICTLLSGLDFDIPQSAVRLGLQSDTASANITVEDKSFARRLCKAIKSSDLPEHARLTVAVVPPQLPNWVTARTSSCEKAVVQWPNRMQMVELHYEEDSYDAFRVFTAFETGAYKIRDQSVKADFRVSANMVVLEDVPYGITEDDVKNAILASHDLPESIHMSEADQEEDIPAVPALIESLLSGIGPLNFTVVSSPYRKRGKAIARFFDETDAWKAVSKLHGRKCDFIDGRRLSLRLVASFKSRLPMAVYEAIEDQLAALVPLWTDQRLTYKVYPDPTGSKRFVTLKLEGLSMSHVAEGANAIEKMGSGRVVEADEKPFWVTTLAGDNATSARLERIAKEHGVLVICHKPKRQLQYFGPPENYRELCDAVVHSLQGEDTLTNVFNLNADQFSWACRGGFSQFAEVLGFDTLSLDVVSQPKKITFAGSRSKYGEILRLLEAEDIKLEEATLGVPESRDCAICLTPAEDPVVLPCGHHYCRSECFEGLCISTDASTTNLGVICNGDQDKCNTAVPLAMIKAHCSKFVFEDFLTSSFGGK</sequence>
<evidence type="ECO:0000256" key="1">
    <source>
        <dbReference type="ARBA" id="ARBA00022723"/>
    </source>
</evidence>
<dbReference type="PROSITE" id="PS50103">
    <property type="entry name" value="ZF_C3H1"/>
    <property type="match status" value="2"/>
</dbReference>
<dbReference type="GO" id="GO:0003676">
    <property type="term" value="F:nucleic acid binding"/>
    <property type="evidence" value="ECO:0007669"/>
    <property type="project" value="InterPro"/>
</dbReference>
<dbReference type="SUPFAM" id="SSF90229">
    <property type="entry name" value="CCCH zinc finger"/>
    <property type="match status" value="2"/>
</dbReference>
<dbReference type="PANTHER" id="PTHR11224">
    <property type="entry name" value="MAKORIN-RELATED"/>
    <property type="match status" value="1"/>
</dbReference>
<dbReference type="Gene3D" id="3.30.40.10">
    <property type="entry name" value="Zinc/RING finger domain, C3HC4 (zinc finger)"/>
    <property type="match status" value="1"/>
</dbReference>
<evidence type="ECO:0000256" key="3">
    <source>
        <dbReference type="ARBA" id="ARBA00022833"/>
    </source>
</evidence>
<dbReference type="GO" id="GO:0061630">
    <property type="term" value="F:ubiquitin protein ligase activity"/>
    <property type="evidence" value="ECO:0007669"/>
    <property type="project" value="InterPro"/>
</dbReference>
<dbReference type="SMART" id="SM00356">
    <property type="entry name" value="ZnF_C3H1"/>
    <property type="match status" value="2"/>
</dbReference>